<dbReference type="GeneID" id="36395162"/>
<sequence length="88" mass="9797">MLAVFVDSAKEISLSMRADSRGLDQVSFSLERILIDCIGLFGSEYGSKRTADTPTSQVLNTISTNFYLHENGKRSPGNSRRDIDRNII</sequence>
<keyword evidence="2" id="KW-1185">Reference proteome</keyword>
<dbReference type="RefSeq" id="XP_024572143.1">
    <property type="nucleotide sequence ID" value="XM_024727915.1"/>
</dbReference>
<evidence type="ECO:0000313" key="1">
    <source>
        <dbReference type="EMBL" id="CEG35774.1"/>
    </source>
</evidence>
<accession>A0A0P1A5X3</accession>
<protein>
    <submittedName>
        <fullName evidence="1">Uncharacterized protein</fullName>
    </submittedName>
</protein>
<proteinExistence type="predicted"/>
<name>A0A0P1A5X3_PLAHL</name>
<dbReference type="EMBL" id="CCYD01000109">
    <property type="protein sequence ID" value="CEG35774.1"/>
    <property type="molecule type" value="Genomic_DNA"/>
</dbReference>
<dbReference type="AlphaFoldDB" id="A0A0P1A5X3"/>
<evidence type="ECO:0000313" key="2">
    <source>
        <dbReference type="Proteomes" id="UP000054928"/>
    </source>
</evidence>
<dbReference type="Proteomes" id="UP000054928">
    <property type="component" value="Unassembled WGS sequence"/>
</dbReference>
<organism evidence="1 2">
    <name type="scientific">Plasmopara halstedii</name>
    <name type="common">Downy mildew of sunflower</name>
    <dbReference type="NCBI Taxonomy" id="4781"/>
    <lineage>
        <taxon>Eukaryota</taxon>
        <taxon>Sar</taxon>
        <taxon>Stramenopiles</taxon>
        <taxon>Oomycota</taxon>
        <taxon>Peronosporomycetes</taxon>
        <taxon>Peronosporales</taxon>
        <taxon>Peronosporaceae</taxon>
        <taxon>Plasmopara</taxon>
    </lineage>
</organism>
<reference evidence="2" key="1">
    <citation type="submission" date="2014-09" db="EMBL/GenBank/DDBJ databases">
        <authorList>
            <person name="Sharma Rahul"/>
            <person name="Thines Marco"/>
        </authorList>
    </citation>
    <scope>NUCLEOTIDE SEQUENCE [LARGE SCALE GENOMIC DNA]</scope>
</reference>